<name>A0A914WV22_9BILA</name>
<dbReference type="WBParaSite" id="PSAMB.scaffold4956size13046.g25569.t1">
    <property type="protein sequence ID" value="PSAMB.scaffold4956size13046.g25569.t1"/>
    <property type="gene ID" value="PSAMB.scaffold4956size13046.g25569"/>
</dbReference>
<feature type="transmembrane region" description="Helical" evidence="1">
    <location>
        <begin position="34"/>
        <end position="58"/>
    </location>
</feature>
<dbReference type="PANTHER" id="PTHR23360:SF16">
    <property type="entry name" value="G-PROTEIN COUPLED RECEPTORS FAMILY 1 PROFILE DOMAIN-CONTAINING PROTEIN"/>
    <property type="match status" value="1"/>
</dbReference>
<organism evidence="2 3">
    <name type="scientific">Plectus sambesii</name>
    <dbReference type="NCBI Taxonomy" id="2011161"/>
    <lineage>
        <taxon>Eukaryota</taxon>
        <taxon>Metazoa</taxon>
        <taxon>Ecdysozoa</taxon>
        <taxon>Nematoda</taxon>
        <taxon>Chromadorea</taxon>
        <taxon>Plectida</taxon>
        <taxon>Plectina</taxon>
        <taxon>Plectoidea</taxon>
        <taxon>Plectidae</taxon>
        <taxon>Plectus</taxon>
    </lineage>
</organism>
<dbReference type="InterPro" id="IPR019424">
    <property type="entry name" value="7TM_GPCR_Srsx"/>
</dbReference>
<dbReference type="PANTHER" id="PTHR23360">
    <property type="entry name" value="G-PROTEIN COUPLED RECEPTORS FAMILY 1 PROFILE DOMAIN-CONTAINING PROTEIN-RELATED"/>
    <property type="match status" value="1"/>
</dbReference>
<dbReference type="Proteomes" id="UP000887566">
    <property type="component" value="Unplaced"/>
</dbReference>
<keyword evidence="2" id="KW-1185">Reference proteome</keyword>
<feature type="transmembrane region" description="Helical" evidence="1">
    <location>
        <begin position="78"/>
        <end position="101"/>
    </location>
</feature>
<accession>A0A914WV22</accession>
<evidence type="ECO:0000256" key="1">
    <source>
        <dbReference type="SAM" id="Phobius"/>
    </source>
</evidence>
<protein>
    <submittedName>
        <fullName evidence="3">G-protein coupled receptors family 1 profile domain-containing protein</fullName>
    </submittedName>
</protein>
<reference evidence="3" key="1">
    <citation type="submission" date="2022-11" db="UniProtKB">
        <authorList>
            <consortium name="WormBaseParasite"/>
        </authorList>
    </citation>
    <scope>IDENTIFICATION</scope>
</reference>
<evidence type="ECO:0000313" key="2">
    <source>
        <dbReference type="Proteomes" id="UP000887566"/>
    </source>
</evidence>
<dbReference type="InterPro" id="IPR047130">
    <property type="entry name" value="7TM_GPCR_Srsx_nematod"/>
</dbReference>
<dbReference type="AlphaFoldDB" id="A0A914WV22"/>
<sequence>MSVGTFLIWTIGLDRLFAIKFATSYPKWSLKPYLLLMVLPAVAYSAALTAVGFVSSSPKELILLCMPPTAFRGIASDVWMMNGVVINILVMITYGWVFVLVRKQ</sequence>
<dbReference type="Pfam" id="PF10320">
    <property type="entry name" value="7TM_GPCR_Srsx"/>
    <property type="match status" value="1"/>
</dbReference>
<evidence type="ECO:0000313" key="3">
    <source>
        <dbReference type="WBParaSite" id="PSAMB.scaffold4956size13046.g25569.t1"/>
    </source>
</evidence>
<proteinExistence type="predicted"/>
<keyword evidence="1" id="KW-0812">Transmembrane</keyword>
<keyword evidence="1" id="KW-0472">Membrane</keyword>
<keyword evidence="1" id="KW-1133">Transmembrane helix</keyword>